<evidence type="ECO:0000313" key="4">
    <source>
        <dbReference type="Proteomes" id="UP000326251"/>
    </source>
</evidence>
<accession>A0A5J5EAP2</accession>
<dbReference type="Proteomes" id="UP000326251">
    <property type="component" value="Unassembled WGS sequence"/>
</dbReference>
<dbReference type="PANTHER" id="PTHR47505">
    <property type="entry name" value="DNA UTILIZATION PROTEIN YHGH"/>
    <property type="match status" value="1"/>
</dbReference>
<protein>
    <submittedName>
        <fullName evidence="3">ComF family protein</fullName>
    </submittedName>
</protein>
<comment type="caution">
    <text evidence="3">The sequence shown here is derived from an EMBL/GenBank/DDBJ whole genome shotgun (WGS) entry which is preliminary data.</text>
</comment>
<evidence type="ECO:0000256" key="1">
    <source>
        <dbReference type="ARBA" id="ARBA00008007"/>
    </source>
</evidence>
<dbReference type="Pfam" id="PF00156">
    <property type="entry name" value="Pribosyltran"/>
    <property type="match status" value="1"/>
</dbReference>
<reference evidence="3 4" key="1">
    <citation type="journal article" date="2019" name="Syst. Appl. Microbiol.">
        <title>Characterization of Bifidobacterium species in feaces of the Egyptian fruit bat: Description of B. vespertilionis sp. nov. and B. rousetti sp. nov.</title>
        <authorList>
            <person name="Modesto M."/>
            <person name="Satti M."/>
            <person name="Watanabe K."/>
            <person name="Puglisi E."/>
            <person name="Morelli L."/>
            <person name="Huang C.-H."/>
            <person name="Liou J.-S."/>
            <person name="Miyashita M."/>
            <person name="Tamura T."/>
            <person name="Saito S."/>
            <person name="Mori K."/>
            <person name="Huang L."/>
            <person name="Sciavilla P."/>
            <person name="Sandri C."/>
            <person name="Spiezio C."/>
            <person name="Vitali F."/>
            <person name="Cavalieri D."/>
            <person name="Perpetuini G."/>
            <person name="Tofalo R."/>
            <person name="Bonetti A."/>
            <person name="Arita M."/>
            <person name="Mattarelli P."/>
        </authorList>
    </citation>
    <scope>NUCLEOTIDE SEQUENCE [LARGE SCALE GENOMIC DNA]</scope>
    <source>
        <strain evidence="3 4">RST19</strain>
    </source>
</reference>
<name>A0A5J5EAP2_9BIFI</name>
<evidence type="ECO:0000259" key="2">
    <source>
        <dbReference type="Pfam" id="PF00156"/>
    </source>
</evidence>
<sequence length="246" mass="26414">MSYAGSLVNRSWRTVRDLLFPRGCAGCDRPDAVLCPQCAALFAQCRRRELIGGATLGGAPDTRGVPVWSAAVYQGTVRHAILEWKDHDDVELDAVFAGIMDMLTVRAAVAGRCPADRPLLVVPAPSSLQSMRRRGRRHTLPLARAVARSLRAQGIRAEVSPLLTSNASGGRSVQQTSSAQRAKRIGGRIVIREKALQREAPVVLVDDIITTGATLRQCVKALELGGANVVGALTLASAVMRDFDLR</sequence>
<dbReference type="Gene3D" id="3.40.50.2020">
    <property type="match status" value="1"/>
</dbReference>
<gene>
    <name evidence="3" type="ORF">EMO92_02245</name>
</gene>
<feature type="domain" description="Phosphoribosyltransferase" evidence="2">
    <location>
        <begin position="140"/>
        <end position="236"/>
    </location>
</feature>
<dbReference type="AlphaFoldDB" id="A0A5J5EAP2"/>
<evidence type="ECO:0000313" key="3">
    <source>
        <dbReference type="EMBL" id="KAA8826516.1"/>
    </source>
</evidence>
<dbReference type="CDD" id="cd06223">
    <property type="entry name" value="PRTases_typeI"/>
    <property type="match status" value="1"/>
</dbReference>
<comment type="similarity">
    <text evidence="1">Belongs to the ComF/GntX family.</text>
</comment>
<dbReference type="RefSeq" id="WP_044088704.1">
    <property type="nucleotide sequence ID" value="NZ_RZUG01000002.1"/>
</dbReference>
<dbReference type="EMBL" id="RZUG01000002">
    <property type="protein sequence ID" value="KAA8826516.1"/>
    <property type="molecule type" value="Genomic_DNA"/>
</dbReference>
<dbReference type="InterPro" id="IPR029057">
    <property type="entry name" value="PRTase-like"/>
</dbReference>
<dbReference type="PANTHER" id="PTHR47505:SF1">
    <property type="entry name" value="DNA UTILIZATION PROTEIN YHGH"/>
    <property type="match status" value="1"/>
</dbReference>
<dbReference type="InterPro" id="IPR000836">
    <property type="entry name" value="PRTase_dom"/>
</dbReference>
<proteinExistence type="inferred from homology"/>
<dbReference type="InterPro" id="IPR051910">
    <property type="entry name" value="ComF/GntX_DNA_util-trans"/>
</dbReference>
<dbReference type="SUPFAM" id="SSF53271">
    <property type="entry name" value="PRTase-like"/>
    <property type="match status" value="1"/>
</dbReference>
<organism evidence="3 4">
    <name type="scientific">Bifidobacterium reuteri</name>
    <dbReference type="NCBI Taxonomy" id="983706"/>
    <lineage>
        <taxon>Bacteria</taxon>
        <taxon>Bacillati</taxon>
        <taxon>Actinomycetota</taxon>
        <taxon>Actinomycetes</taxon>
        <taxon>Bifidobacteriales</taxon>
        <taxon>Bifidobacteriaceae</taxon>
        <taxon>Bifidobacterium</taxon>
    </lineage>
</organism>